<dbReference type="EMBL" id="ARYH01000001">
    <property type="protein sequence ID" value="KCZ86286.1"/>
    <property type="molecule type" value="Genomic_DNA"/>
</dbReference>
<evidence type="ECO:0000313" key="3">
    <source>
        <dbReference type="EMBL" id="KCZ86286.1"/>
    </source>
</evidence>
<dbReference type="Proteomes" id="UP000027446">
    <property type="component" value="Unassembled WGS sequence"/>
</dbReference>
<evidence type="ECO:0000256" key="2">
    <source>
        <dbReference type="RuleBase" id="RU000461"/>
    </source>
</evidence>
<dbReference type="PROSITE" id="PS00086">
    <property type="entry name" value="CYTOCHROME_P450"/>
    <property type="match status" value="1"/>
</dbReference>
<comment type="similarity">
    <text evidence="1 2">Belongs to the cytochrome P450 family.</text>
</comment>
<dbReference type="GO" id="GO:0016705">
    <property type="term" value="F:oxidoreductase activity, acting on paired donors, with incorporation or reduction of molecular oxygen"/>
    <property type="evidence" value="ECO:0007669"/>
    <property type="project" value="InterPro"/>
</dbReference>
<organism evidence="3 4">
    <name type="scientific">Hyphomonas adhaerens MHS-3</name>
    <dbReference type="NCBI Taxonomy" id="1280949"/>
    <lineage>
        <taxon>Bacteria</taxon>
        <taxon>Pseudomonadati</taxon>
        <taxon>Pseudomonadota</taxon>
        <taxon>Alphaproteobacteria</taxon>
        <taxon>Hyphomonadales</taxon>
        <taxon>Hyphomonadaceae</taxon>
        <taxon>Hyphomonas</taxon>
    </lineage>
</organism>
<dbReference type="InterPro" id="IPR001128">
    <property type="entry name" value="Cyt_P450"/>
</dbReference>
<name>A0A069E9Q4_9PROT</name>
<keyword evidence="2" id="KW-0560">Oxidoreductase</keyword>
<dbReference type="PRINTS" id="PR00359">
    <property type="entry name" value="BP450"/>
</dbReference>
<comment type="caution">
    <text evidence="3">The sequence shown here is derived from an EMBL/GenBank/DDBJ whole genome shotgun (WGS) entry which is preliminary data.</text>
</comment>
<keyword evidence="2" id="KW-0503">Monooxygenase</keyword>
<dbReference type="GO" id="GO:0005506">
    <property type="term" value="F:iron ion binding"/>
    <property type="evidence" value="ECO:0007669"/>
    <property type="project" value="InterPro"/>
</dbReference>
<keyword evidence="4" id="KW-1185">Reference proteome</keyword>
<accession>A0A069E9Q4</accession>
<dbReference type="InterPro" id="IPR036396">
    <property type="entry name" value="Cyt_P450_sf"/>
</dbReference>
<keyword evidence="2" id="KW-0349">Heme</keyword>
<dbReference type="GO" id="GO:0020037">
    <property type="term" value="F:heme binding"/>
    <property type="evidence" value="ECO:0007669"/>
    <property type="project" value="InterPro"/>
</dbReference>
<protein>
    <submittedName>
        <fullName evidence="3">Cytochrome P450</fullName>
    </submittedName>
</protein>
<dbReference type="GO" id="GO:0004497">
    <property type="term" value="F:monooxygenase activity"/>
    <property type="evidence" value="ECO:0007669"/>
    <property type="project" value="UniProtKB-KW"/>
</dbReference>
<dbReference type="AlphaFoldDB" id="A0A069E9Q4"/>
<proteinExistence type="inferred from homology"/>
<sequence>MADTAQSIDVEVPDPWSLPLDTFDVSRAEIFQQNKQGAYFRRLREEAPVHYCPESMFGPYWSITRYDDIIAVDSNHLQFSSQKSIVIGDTPDDFDTPMFIAQDPPIHDVQRKAVQPAVAPSQLSDIESLIRQRVCNILDDVPVGERINWVEHVSKELTTQMLATLFDFPFEDRHLLPYWSDVTTTSETVGIAVDMEHRKQELMKCLEYFMRLWQQRASEPRKFDFISLFAHDPKTKDMINNPMELMGNLMLLIVGGNDTTRNSISGGVVHLNNNPAEYAKLKADPSLIPNMVSEIIRYQTPLAHMRRTALEDVDFKGHKIRAGDRVVMWYASGNRDDTVIERADEFLIDRPNARRHLSFGFGIHRCMGNRVAEMQLRILWEEILNRFDHIELVGEPKRVLSNFVLGYEDVPVIVHPK</sequence>
<dbReference type="InterPro" id="IPR017972">
    <property type="entry name" value="Cyt_P450_CS"/>
</dbReference>
<dbReference type="STRING" id="1280949.HAD_11385"/>
<gene>
    <name evidence="3" type="ORF">HAD_11385</name>
</gene>
<dbReference type="InterPro" id="IPR002397">
    <property type="entry name" value="Cyt_P450_B"/>
</dbReference>
<dbReference type="PATRIC" id="fig|1280949.3.peg.2332"/>
<dbReference type="PANTHER" id="PTHR46696:SF1">
    <property type="entry name" value="CYTOCHROME P450 YJIB-RELATED"/>
    <property type="match status" value="1"/>
</dbReference>
<evidence type="ECO:0000313" key="4">
    <source>
        <dbReference type="Proteomes" id="UP000027446"/>
    </source>
</evidence>
<evidence type="ECO:0000256" key="1">
    <source>
        <dbReference type="ARBA" id="ARBA00010617"/>
    </source>
</evidence>
<dbReference type="SUPFAM" id="SSF48264">
    <property type="entry name" value="Cytochrome P450"/>
    <property type="match status" value="1"/>
</dbReference>
<dbReference type="PANTHER" id="PTHR46696">
    <property type="entry name" value="P450, PUTATIVE (EUROFUNG)-RELATED"/>
    <property type="match status" value="1"/>
</dbReference>
<keyword evidence="2" id="KW-0408">Iron</keyword>
<keyword evidence="2" id="KW-0479">Metal-binding</keyword>
<dbReference type="RefSeq" id="WP_035571144.1">
    <property type="nucleotide sequence ID" value="NZ_ARYH01000001.1"/>
</dbReference>
<reference evidence="3 4" key="1">
    <citation type="journal article" date="2014" name="Antonie Van Leeuwenhoek">
        <title>Hyphomonas beringensis sp. nov. and Hyphomonas chukchiensis sp. nov., isolated from surface seawater of the Bering Sea and Chukchi Sea.</title>
        <authorList>
            <person name="Li C."/>
            <person name="Lai Q."/>
            <person name="Li G."/>
            <person name="Dong C."/>
            <person name="Wang J."/>
            <person name="Liao Y."/>
            <person name="Shao Z."/>
        </authorList>
    </citation>
    <scope>NUCLEOTIDE SEQUENCE [LARGE SCALE GENOMIC DNA]</scope>
    <source>
        <strain evidence="3 4">MHS-3</strain>
    </source>
</reference>
<dbReference type="eggNOG" id="COG2124">
    <property type="taxonomic scope" value="Bacteria"/>
</dbReference>
<dbReference type="Pfam" id="PF00067">
    <property type="entry name" value="p450"/>
    <property type="match status" value="1"/>
</dbReference>
<dbReference type="OrthoDB" id="9801155at2"/>
<dbReference type="Gene3D" id="1.10.630.10">
    <property type="entry name" value="Cytochrome P450"/>
    <property type="match status" value="1"/>
</dbReference>
<dbReference type="CDD" id="cd11033">
    <property type="entry name" value="CYP142-like"/>
    <property type="match status" value="1"/>
</dbReference>